<dbReference type="AlphaFoldDB" id="W4GKF1"/>
<evidence type="ECO:0000313" key="2">
    <source>
        <dbReference type="EMBL" id="ETV79831.1"/>
    </source>
</evidence>
<organism evidence="2">
    <name type="scientific">Aphanomyces astaci</name>
    <name type="common">Crayfish plague agent</name>
    <dbReference type="NCBI Taxonomy" id="112090"/>
    <lineage>
        <taxon>Eukaryota</taxon>
        <taxon>Sar</taxon>
        <taxon>Stramenopiles</taxon>
        <taxon>Oomycota</taxon>
        <taxon>Saprolegniomycetes</taxon>
        <taxon>Saprolegniales</taxon>
        <taxon>Verrucalvaceae</taxon>
        <taxon>Aphanomyces</taxon>
    </lineage>
</organism>
<protein>
    <submittedName>
        <fullName evidence="2">Uncharacterized protein</fullName>
    </submittedName>
</protein>
<name>W4GKF1_APHAT</name>
<dbReference type="EMBL" id="KI913127">
    <property type="protein sequence ID" value="ETV79831.1"/>
    <property type="molecule type" value="Genomic_DNA"/>
</dbReference>
<gene>
    <name evidence="2" type="ORF">H257_07047</name>
</gene>
<proteinExistence type="predicted"/>
<dbReference type="GeneID" id="20809043"/>
<evidence type="ECO:0000256" key="1">
    <source>
        <dbReference type="SAM" id="MobiDB-lite"/>
    </source>
</evidence>
<dbReference type="RefSeq" id="XP_009830767.1">
    <property type="nucleotide sequence ID" value="XM_009832465.1"/>
</dbReference>
<reference evidence="2" key="1">
    <citation type="submission" date="2013-12" db="EMBL/GenBank/DDBJ databases">
        <title>The Genome Sequence of Aphanomyces astaci APO3.</title>
        <authorList>
            <consortium name="The Broad Institute Genomics Platform"/>
            <person name="Russ C."/>
            <person name="Tyler B."/>
            <person name="van West P."/>
            <person name="Dieguez-Uribeondo J."/>
            <person name="Young S.K."/>
            <person name="Zeng Q."/>
            <person name="Gargeya S."/>
            <person name="Fitzgerald M."/>
            <person name="Abouelleil A."/>
            <person name="Alvarado L."/>
            <person name="Chapman S.B."/>
            <person name="Gainer-Dewar J."/>
            <person name="Goldberg J."/>
            <person name="Griggs A."/>
            <person name="Gujja S."/>
            <person name="Hansen M."/>
            <person name="Howarth C."/>
            <person name="Imamovic A."/>
            <person name="Ireland A."/>
            <person name="Larimer J."/>
            <person name="McCowan C."/>
            <person name="Murphy C."/>
            <person name="Pearson M."/>
            <person name="Poon T.W."/>
            <person name="Priest M."/>
            <person name="Roberts A."/>
            <person name="Saif S."/>
            <person name="Shea T."/>
            <person name="Sykes S."/>
            <person name="Wortman J."/>
            <person name="Nusbaum C."/>
            <person name="Birren B."/>
        </authorList>
    </citation>
    <scope>NUCLEOTIDE SEQUENCE [LARGE SCALE GENOMIC DNA]</scope>
    <source>
        <strain evidence="2">APO3</strain>
    </source>
</reference>
<dbReference type="VEuPathDB" id="FungiDB:H257_07047"/>
<accession>W4GKF1</accession>
<feature type="region of interest" description="Disordered" evidence="1">
    <location>
        <begin position="26"/>
        <end position="56"/>
    </location>
</feature>
<sequence>MPAAPHALPRTTIRVVLQADLPTSPHHFRRALAGPTARGPTGLSPRVAPLSVPPTESLSLPQLAASTFDAAFIEETCNLN</sequence>